<dbReference type="Proteomes" id="UP000032233">
    <property type="component" value="Unassembled WGS sequence"/>
</dbReference>
<dbReference type="RefSeq" id="WP_044350428.1">
    <property type="nucleotide sequence ID" value="NZ_AZAC01000029.1"/>
</dbReference>
<keyword evidence="2" id="KW-1185">Reference proteome</keyword>
<dbReference type="STRING" id="1429043.X474_18220"/>
<evidence type="ECO:0000313" key="1">
    <source>
        <dbReference type="EMBL" id="KIX12540.1"/>
    </source>
</evidence>
<name>A0A0D2JSV6_9BACT</name>
<comment type="caution">
    <text evidence="1">The sequence shown here is derived from an EMBL/GenBank/DDBJ whole genome shotgun (WGS) entry which is preliminary data.</text>
</comment>
<organism evidence="1 2">
    <name type="scientific">Dethiosulfatarculus sandiegensis</name>
    <dbReference type="NCBI Taxonomy" id="1429043"/>
    <lineage>
        <taxon>Bacteria</taxon>
        <taxon>Pseudomonadati</taxon>
        <taxon>Thermodesulfobacteriota</taxon>
        <taxon>Desulfarculia</taxon>
        <taxon>Desulfarculales</taxon>
        <taxon>Desulfarculaceae</taxon>
        <taxon>Dethiosulfatarculus</taxon>
    </lineage>
</organism>
<sequence>MNCDPLKNSCILDVGANLNTLKGCYLRIGPDNLETKNNLISKLSQPLNPHSTRLLVSPKLTVLLETKIGEELELIWLRPDLEDIWSYNLQNGFNSVSYEKYTQDGLAAFGSKQQQSYLVKVLVEPLFKDLDSLGLKEAWVALSQFMVSKNLPYRANKTAA</sequence>
<dbReference type="AlphaFoldDB" id="A0A0D2JSV6"/>
<dbReference type="InParanoid" id="A0A0D2JSV6"/>
<dbReference type="EMBL" id="AZAC01000029">
    <property type="protein sequence ID" value="KIX12540.1"/>
    <property type="molecule type" value="Genomic_DNA"/>
</dbReference>
<gene>
    <name evidence="1" type="ORF">X474_18220</name>
</gene>
<proteinExistence type="predicted"/>
<accession>A0A0D2JSV6</accession>
<reference evidence="1 2" key="1">
    <citation type="submission" date="2013-11" db="EMBL/GenBank/DDBJ databases">
        <title>Metagenomic analysis of a methanogenic consortium involved in long chain n-alkane degradation.</title>
        <authorList>
            <person name="Davidova I.A."/>
            <person name="Callaghan A.V."/>
            <person name="Wawrik B."/>
            <person name="Pruitt S."/>
            <person name="Marks C."/>
            <person name="Duncan K.E."/>
            <person name="Suflita J.M."/>
        </authorList>
    </citation>
    <scope>NUCLEOTIDE SEQUENCE [LARGE SCALE GENOMIC DNA]</scope>
    <source>
        <strain evidence="1 2">SPR</strain>
    </source>
</reference>
<evidence type="ECO:0000313" key="2">
    <source>
        <dbReference type="Proteomes" id="UP000032233"/>
    </source>
</evidence>
<protein>
    <submittedName>
        <fullName evidence="1">Uncharacterized protein</fullName>
    </submittedName>
</protein>